<sequence length="453" mass="49162">MAHSNPRKSGYSFAPSPSSLGAGLSVPVGRRSVLGGAVGLSAMAALTACGGGGGGSDVKEGTGAISFGSNQSDAVPKAAYQKMIDTFKKDSGSKVSINTVDHNTYQEQINSYLQGEPDDVFSWFAGYRMRFFADQGLAGDISSVWDSIGDDFSEAFKASATATDGKQYFVPVSYYPWAVFYRKSVFADKGYEIPTTIDEYMTLSQEMQKDGLTPIGLGDKDGWPAMGTFDILNMRINGYDFHTSLLAGEESWESDEVKEVFNAWTKQMPYHQKGGLGRDWQEMAQGLLQKKTGMAVFGMSISQQFQGAEGGDALEDLDFFKFPKMNDEHGTDSIDAPTDGFMMSAKTENGGTAMKLLEFLGSAEAEQINTEADRSIVGPANDIDTSNYTALQKKAVELVGEAKHTAQFLDRDTRPDFASTVMIPSLQAFIKNPKDINNILKDIEAQKKAIFTA</sequence>
<dbReference type="EMBL" id="FUHW01000014">
    <property type="protein sequence ID" value="SJM53035.1"/>
    <property type="molecule type" value="Genomic_DNA"/>
</dbReference>
<dbReference type="PANTHER" id="PTHR43649">
    <property type="entry name" value="ARABINOSE-BINDING PROTEIN-RELATED"/>
    <property type="match status" value="1"/>
</dbReference>
<keyword evidence="4" id="KW-0732">Signal</keyword>
<dbReference type="InterPro" id="IPR006059">
    <property type="entry name" value="SBP"/>
</dbReference>
<dbReference type="RefSeq" id="WP_241895452.1">
    <property type="nucleotide sequence ID" value="NZ_FUHW01000014.1"/>
</dbReference>
<comment type="similarity">
    <text evidence="2">Belongs to the bacterial solute-binding protein 1 family.</text>
</comment>
<accession>A0A1R4FAT9</accession>
<evidence type="ECO:0000313" key="6">
    <source>
        <dbReference type="Proteomes" id="UP000195913"/>
    </source>
</evidence>
<protein>
    <submittedName>
        <fullName evidence="5">Extracellular solute-binding protein, family 1</fullName>
    </submittedName>
</protein>
<evidence type="ECO:0000256" key="3">
    <source>
        <dbReference type="ARBA" id="ARBA00022448"/>
    </source>
</evidence>
<gene>
    <name evidence="5" type="ORF">FM101_03095</name>
</gene>
<dbReference type="Gene3D" id="3.40.190.10">
    <property type="entry name" value="Periplasmic binding protein-like II"/>
    <property type="match status" value="2"/>
</dbReference>
<name>A0A1R4FAT9_9MICC</name>
<reference evidence="5 6" key="1">
    <citation type="submission" date="2017-02" db="EMBL/GenBank/DDBJ databases">
        <authorList>
            <person name="Peterson S.W."/>
        </authorList>
    </citation>
    <scope>NUCLEOTIDE SEQUENCE [LARGE SCALE GENOMIC DNA]</scope>
    <source>
        <strain evidence="5 6">B Ar 00.02</strain>
    </source>
</reference>
<keyword evidence="3" id="KW-0813">Transport</keyword>
<dbReference type="AlphaFoldDB" id="A0A1R4FAT9"/>
<keyword evidence="6" id="KW-1185">Reference proteome</keyword>
<evidence type="ECO:0000256" key="1">
    <source>
        <dbReference type="ARBA" id="ARBA00004196"/>
    </source>
</evidence>
<evidence type="ECO:0000256" key="2">
    <source>
        <dbReference type="ARBA" id="ARBA00008520"/>
    </source>
</evidence>
<evidence type="ECO:0000313" key="5">
    <source>
        <dbReference type="EMBL" id="SJM53035.1"/>
    </source>
</evidence>
<dbReference type="Proteomes" id="UP000195913">
    <property type="component" value="Unassembled WGS sequence"/>
</dbReference>
<comment type="subcellular location">
    <subcellularLocation>
        <location evidence="1">Cell envelope</location>
    </subcellularLocation>
</comment>
<evidence type="ECO:0000256" key="4">
    <source>
        <dbReference type="ARBA" id="ARBA00022729"/>
    </source>
</evidence>
<dbReference type="Pfam" id="PF01547">
    <property type="entry name" value="SBP_bac_1"/>
    <property type="match status" value="1"/>
</dbReference>
<organism evidence="5 6">
    <name type="scientific">Arthrobacter rhombi</name>
    <dbReference type="NCBI Taxonomy" id="71253"/>
    <lineage>
        <taxon>Bacteria</taxon>
        <taxon>Bacillati</taxon>
        <taxon>Actinomycetota</taxon>
        <taxon>Actinomycetes</taxon>
        <taxon>Micrococcales</taxon>
        <taxon>Micrococcaceae</taxon>
        <taxon>Arthrobacter</taxon>
    </lineage>
</organism>
<dbReference type="GO" id="GO:0030313">
    <property type="term" value="C:cell envelope"/>
    <property type="evidence" value="ECO:0007669"/>
    <property type="project" value="UniProtKB-SubCell"/>
</dbReference>
<dbReference type="InterPro" id="IPR050490">
    <property type="entry name" value="Bact_solute-bd_prot1"/>
</dbReference>
<dbReference type="PANTHER" id="PTHR43649:SF31">
    <property type="entry name" value="SN-GLYCEROL-3-PHOSPHATE-BINDING PERIPLASMIC PROTEIN UGPB"/>
    <property type="match status" value="1"/>
</dbReference>
<dbReference type="SUPFAM" id="SSF53850">
    <property type="entry name" value="Periplasmic binding protein-like II"/>
    <property type="match status" value="1"/>
</dbReference>
<proteinExistence type="inferred from homology"/>